<dbReference type="PANTHER" id="PTHR30462:SF0">
    <property type="entry name" value="INTERMEMBRANE TRANSPORT PROTEIN YEBT"/>
    <property type="match status" value="1"/>
</dbReference>
<comment type="subcellular location">
    <subcellularLocation>
        <location evidence="1">Cell inner membrane</location>
    </subcellularLocation>
</comment>
<sequence length="534" mass="59221">MPENHDLTPVEERLPEAEVERRKGISLIWIVPLVALAIGGWLAYKALSEKGPTIFITFNSAEGLEAGKTKIRYKDVEVGQVEEIRLSQDLTHVVVTASMVKEAEDYLTENAHFWVVRARVAAGEVSGLGTLFSGAYIGIDPGKKGKPTRDFTGLEVPPVVTTEVPGKHFNLIGQSLGSLDVGSPVYFRQIKVGQIVRYQLRDDNRLDLQIFIQSPHADRVRKNSVFWNSSGIDISLDPSGLEINTESMVSILLGGIAFDLPPGAPPGPPAAENVTFDLYPSRQKTTEKTFTKKNYYLLLFENSVRGLVPGAPVEFRGIKVGEVVDINIEFDPEKMKFRIPVLIYFEPERIKIKGGAFPAGWGAEELLEKGFRARLQSGSLITGRLFVDLDIDPMAKPAKLAEVDGYPVLPTVSGTIEEFTETMKRISEKIEKFPLEKIGSNLQETLKTLDQTLQEMQGLGRNLNTEVTPQINNTLVNLQKTLDDLQNSLGTDSALNYNANKAMDEFTTTMRSLRTLTESLERNPQSIIFGKENE</sequence>
<evidence type="ECO:0000256" key="6">
    <source>
        <dbReference type="ARBA" id="ARBA00023136"/>
    </source>
</evidence>
<dbReference type="Proteomes" id="UP001319827">
    <property type="component" value="Chromosome"/>
</dbReference>
<evidence type="ECO:0000259" key="8">
    <source>
        <dbReference type="Pfam" id="PF02470"/>
    </source>
</evidence>
<dbReference type="InterPro" id="IPR051800">
    <property type="entry name" value="PqiA-PqiB_transport"/>
</dbReference>
<evidence type="ECO:0000256" key="2">
    <source>
        <dbReference type="ARBA" id="ARBA00022475"/>
    </source>
</evidence>
<evidence type="ECO:0000256" key="1">
    <source>
        <dbReference type="ARBA" id="ARBA00004533"/>
    </source>
</evidence>
<keyword evidence="4 7" id="KW-0812">Transmembrane</keyword>
<evidence type="ECO:0000256" key="3">
    <source>
        <dbReference type="ARBA" id="ARBA00022519"/>
    </source>
</evidence>
<dbReference type="InterPro" id="IPR003399">
    <property type="entry name" value="Mce/MlaD"/>
</dbReference>
<keyword evidence="5 7" id="KW-1133">Transmembrane helix</keyword>
<evidence type="ECO:0000256" key="5">
    <source>
        <dbReference type="ARBA" id="ARBA00022989"/>
    </source>
</evidence>
<organism evidence="9 10">
    <name type="scientific">Desulfuromonas versatilis</name>
    <dbReference type="NCBI Taxonomy" id="2802975"/>
    <lineage>
        <taxon>Bacteria</taxon>
        <taxon>Pseudomonadati</taxon>
        <taxon>Thermodesulfobacteriota</taxon>
        <taxon>Desulfuromonadia</taxon>
        <taxon>Desulfuromonadales</taxon>
        <taxon>Desulfuromonadaceae</taxon>
        <taxon>Desulfuromonas</taxon>
    </lineage>
</organism>
<evidence type="ECO:0000313" key="9">
    <source>
        <dbReference type="EMBL" id="BCR05004.1"/>
    </source>
</evidence>
<keyword evidence="3" id="KW-0997">Cell inner membrane</keyword>
<evidence type="ECO:0000313" key="10">
    <source>
        <dbReference type="Proteomes" id="UP001319827"/>
    </source>
</evidence>
<accession>A0ABM8HPT0</accession>
<feature type="domain" description="Mce/MlaD" evidence="8">
    <location>
        <begin position="294"/>
        <end position="390"/>
    </location>
</feature>
<feature type="domain" description="Mce/MlaD" evidence="8">
    <location>
        <begin position="168"/>
        <end position="225"/>
    </location>
</feature>
<keyword evidence="10" id="KW-1185">Reference proteome</keyword>
<reference evidence="9 10" key="2">
    <citation type="journal article" date="2021" name="Int. J. Syst. Evol. Microbiol.">
        <title>Isolation and Polyphasic Characterization of Desulfuromonas versatilis sp. Nov., an Electrogenic Bacteria Capable of Versatile Metabolism Isolated from a Graphene Oxide-Reducing Enrichment Culture.</title>
        <authorList>
            <person name="Xie L."/>
            <person name="Yoshida N."/>
            <person name="Ishii S."/>
            <person name="Meng L."/>
        </authorList>
    </citation>
    <scope>NUCLEOTIDE SEQUENCE [LARGE SCALE GENOMIC DNA]</scope>
    <source>
        <strain evidence="9 10">NIT-T3</strain>
    </source>
</reference>
<dbReference type="EMBL" id="AP024355">
    <property type="protein sequence ID" value="BCR05004.1"/>
    <property type="molecule type" value="Genomic_DNA"/>
</dbReference>
<feature type="transmembrane region" description="Helical" evidence="7">
    <location>
        <begin position="24"/>
        <end position="44"/>
    </location>
</feature>
<evidence type="ECO:0000256" key="7">
    <source>
        <dbReference type="SAM" id="Phobius"/>
    </source>
</evidence>
<dbReference type="Pfam" id="PF02470">
    <property type="entry name" value="MlaD"/>
    <property type="match status" value="3"/>
</dbReference>
<dbReference type="RefSeq" id="WP_221248441.1">
    <property type="nucleotide sequence ID" value="NZ_AP024355.1"/>
</dbReference>
<proteinExistence type="predicted"/>
<name>A0ABM8HPT0_9BACT</name>
<dbReference type="PANTHER" id="PTHR30462">
    <property type="entry name" value="INTERMEMBRANE TRANSPORT PROTEIN PQIB-RELATED"/>
    <property type="match status" value="1"/>
</dbReference>
<protein>
    <submittedName>
        <fullName evidence="9">Paraquat-inducible protein B</fullName>
    </submittedName>
</protein>
<feature type="domain" description="Mce/MlaD" evidence="8">
    <location>
        <begin position="51"/>
        <end position="142"/>
    </location>
</feature>
<reference evidence="9 10" key="1">
    <citation type="journal article" date="2016" name="C (Basel)">
        <title>Selective Growth of and Electricity Production by Marine Exoelectrogenic Bacteria in Self-Aggregated Hydrogel of Microbially Reduced Graphene Oxide.</title>
        <authorList>
            <person name="Yoshida N."/>
            <person name="Goto Y."/>
            <person name="Miyata Y."/>
        </authorList>
    </citation>
    <scope>NUCLEOTIDE SEQUENCE [LARGE SCALE GENOMIC DNA]</scope>
    <source>
        <strain evidence="9 10">NIT-T3</strain>
    </source>
</reference>
<gene>
    <name evidence="9" type="primary">pqiB</name>
    <name evidence="9" type="ORF">DESUT3_20730</name>
</gene>
<keyword evidence="2" id="KW-1003">Cell membrane</keyword>
<evidence type="ECO:0000256" key="4">
    <source>
        <dbReference type="ARBA" id="ARBA00022692"/>
    </source>
</evidence>
<keyword evidence="6 7" id="KW-0472">Membrane</keyword>